<dbReference type="PANTHER" id="PTHR43537">
    <property type="entry name" value="TRANSCRIPTIONAL REGULATOR, GNTR FAMILY"/>
    <property type="match status" value="1"/>
</dbReference>
<dbReference type="RefSeq" id="WP_142553429.1">
    <property type="nucleotide sequence ID" value="NZ_VIFX01000023.1"/>
</dbReference>
<sequence length="235" mass="25735">MSTNSEPQFAPRPQLSDDVARFVRRRIFDGTCRAGEYLRLDQLAADLGISVTPVREALLNLCSEGLLVQQPRRGFMVLELTARDVADVANVQAFIGGELAARAAGNISGEQLAELRSIQDELERAYLGGDLERTVRLNHEFHRLVNVVGDSPKLTQFMSGITRYAPESVFPTLSGWPKQSTKDHRRVIAALERGDGDAARSAMAEHFTGGVTPLTEHLVERGVIVAVDPDTKNAT</sequence>
<dbReference type="InterPro" id="IPR011711">
    <property type="entry name" value="GntR_C"/>
</dbReference>
<dbReference type="Proteomes" id="UP000315759">
    <property type="component" value="Unassembled WGS sequence"/>
</dbReference>
<protein>
    <submittedName>
        <fullName evidence="5">GntR family transcriptional regulator</fullName>
    </submittedName>
</protein>
<dbReference type="InterPro" id="IPR036390">
    <property type="entry name" value="WH_DNA-bd_sf"/>
</dbReference>
<dbReference type="SMART" id="SM00895">
    <property type="entry name" value="FCD"/>
    <property type="match status" value="1"/>
</dbReference>
<evidence type="ECO:0000313" key="6">
    <source>
        <dbReference type="Proteomes" id="UP000315759"/>
    </source>
</evidence>
<dbReference type="SUPFAM" id="SSF46785">
    <property type="entry name" value="Winged helix' DNA-binding domain"/>
    <property type="match status" value="1"/>
</dbReference>
<evidence type="ECO:0000256" key="2">
    <source>
        <dbReference type="ARBA" id="ARBA00023125"/>
    </source>
</evidence>
<dbReference type="InterPro" id="IPR000524">
    <property type="entry name" value="Tscrpt_reg_HTH_GntR"/>
</dbReference>
<keyword evidence="3" id="KW-0804">Transcription</keyword>
<keyword evidence="1" id="KW-0805">Transcription regulation</keyword>
<dbReference type="InterPro" id="IPR008920">
    <property type="entry name" value="TF_FadR/GntR_C"/>
</dbReference>
<gene>
    <name evidence="5" type="ORF">D8S82_18170</name>
</gene>
<dbReference type="SUPFAM" id="SSF48008">
    <property type="entry name" value="GntR ligand-binding domain-like"/>
    <property type="match status" value="1"/>
</dbReference>
<dbReference type="SMART" id="SM00345">
    <property type="entry name" value="HTH_GNTR"/>
    <property type="match status" value="1"/>
</dbReference>
<organism evidence="5 6">
    <name type="scientific">Mycolicibacterium hodleri</name>
    <dbReference type="NCBI Taxonomy" id="49897"/>
    <lineage>
        <taxon>Bacteria</taxon>
        <taxon>Bacillati</taxon>
        <taxon>Actinomycetota</taxon>
        <taxon>Actinomycetes</taxon>
        <taxon>Mycobacteriales</taxon>
        <taxon>Mycobacteriaceae</taxon>
        <taxon>Mycolicibacterium</taxon>
    </lineage>
</organism>
<proteinExistence type="predicted"/>
<feature type="domain" description="HTH gntR-type" evidence="4">
    <location>
        <begin position="13"/>
        <end position="80"/>
    </location>
</feature>
<dbReference type="Pfam" id="PF07729">
    <property type="entry name" value="FCD"/>
    <property type="match status" value="1"/>
</dbReference>
<dbReference type="Pfam" id="PF00392">
    <property type="entry name" value="GntR"/>
    <property type="match status" value="1"/>
</dbReference>
<name>A0A544VYS8_9MYCO</name>
<dbReference type="InterPro" id="IPR036388">
    <property type="entry name" value="WH-like_DNA-bd_sf"/>
</dbReference>
<accession>A0A544VYS8</accession>
<reference evidence="5 6" key="1">
    <citation type="submission" date="2018-10" db="EMBL/GenBank/DDBJ databases">
        <title>Draft genome of Mycobacterium hodleri strain B.</title>
        <authorList>
            <person name="Amande T.J."/>
            <person name="Mcgenity T.J."/>
        </authorList>
    </citation>
    <scope>NUCLEOTIDE SEQUENCE [LARGE SCALE GENOMIC DNA]</scope>
    <source>
        <strain evidence="5 6">B</strain>
    </source>
</reference>
<dbReference type="GO" id="GO:0003700">
    <property type="term" value="F:DNA-binding transcription factor activity"/>
    <property type="evidence" value="ECO:0007669"/>
    <property type="project" value="InterPro"/>
</dbReference>
<dbReference type="Gene3D" id="1.20.120.530">
    <property type="entry name" value="GntR ligand-binding domain-like"/>
    <property type="match status" value="1"/>
</dbReference>
<dbReference type="PANTHER" id="PTHR43537:SF24">
    <property type="entry name" value="GLUCONATE OPERON TRANSCRIPTIONAL REPRESSOR"/>
    <property type="match status" value="1"/>
</dbReference>
<dbReference type="GO" id="GO:0003677">
    <property type="term" value="F:DNA binding"/>
    <property type="evidence" value="ECO:0007669"/>
    <property type="project" value="UniProtKB-KW"/>
</dbReference>
<dbReference type="Gene3D" id="1.10.10.10">
    <property type="entry name" value="Winged helix-like DNA-binding domain superfamily/Winged helix DNA-binding domain"/>
    <property type="match status" value="1"/>
</dbReference>
<dbReference type="AlphaFoldDB" id="A0A544VYS8"/>
<evidence type="ECO:0000259" key="4">
    <source>
        <dbReference type="PROSITE" id="PS50949"/>
    </source>
</evidence>
<evidence type="ECO:0000256" key="3">
    <source>
        <dbReference type="ARBA" id="ARBA00023163"/>
    </source>
</evidence>
<evidence type="ECO:0000256" key="1">
    <source>
        <dbReference type="ARBA" id="ARBA00023015"/>
    </source>
</evidence>
<keyword evidence="2" id="KW-0238">DNA-binding</keyword>
<keyword evidence="6" id="KW-1185">Reference proteome</keyword>
<dbReference type="PROSITE" id="PS50949">
    <property type="entry name" value="HTH_GNTR"/>
    <property type="match status" value="1"/>
</dbReference>
<dbReference type="EMBL" id="VIFX01000023">
    <property type="protein sequence ID" value="TQR85130.1"/>
    <property type="molecule type" value="Genomic_DNA"/>
</dbReference>
<comment type="caution">
    <text evidence="5">The sequence shown here is derived from an EMBL/GenBank/DDBJ whole genome shotgun (WGS) entry which is preliminary data.</text>
</comment>
<evidence type="ECO:0000313" key="5">
    <source>
        <dbReference type="EMBL" id="TQR85130.1"/>
    </source>
</evidence>